<dbReference type="Gene3D" id="3.40.630.60">
    <property type="match status" value="1"/>
</dbReference>
<keyword evidence="4" id="KW-0688">Ribosomal frameshifting</keyword>
<name>A0AA38LSW5_9TREE</name>
<gene>
    <name evidence="5" type="ORF">MKK02DRAFT_38518</name>
</gene>
<organism evidence="5 6">
    <name type="scientific">Dioszegia hungarica</name>
    <dbReference type="NCBI Taxonomy" id="4972"/>
    <lineage>
        <taxon>Eukaryota</taxon>
        <taxon>Fungi</taxon>
        <taxon>Dikarya</taxon>
        <taxon>Basidiomycota</taxon>
        <taxon>Agaricomycotina</taxon>
        <taxon>Tremellomycetes</taxon>
        <taxon>Tremellales</taxon>
        <taxon>Bulleribasidiaceae</taxon>
        <taxon>Dioszegia</taxon>
    </lineage>
</organism>
<dbReference type="InterPro" id="IPR002993">
    <property type="entry name" value="ODC_AZ"/>
</dbReference>
<evidence type="ECO:0000313" key="6">
    <source>
        <dbReference type="Proteomes" id="UP001164286"/>
    </source>
</evidence>
<keyword evidence="6" id="KW-1185">Reference proteome</keyword>
<dbReference type="Proteomes" id="UP001164286">
    <property type="component" value="Unassembled WGS sequence"/>
</dbReference>
<dbReference type="RefSeq" id="XP_052943630.1">
    <property type="nucleotide sequence ID" value="XM_053090137.1"/>
</dbReference>
<evidence type="ECO:0000256" key="1">
    <source>
        <dbReference type="ARBA" id="ARBA00002307"/>
    </source>
</evidence>
<dbReference type="GO" id="GO:0008073">
    <property type="term" value="F:ornithine decarboxylase inhibitor activity"/>
    <property type="evidence" value="ECO:0007669"/>
    <property type="project" value="InterPro"/>
</dbReference>
<evidence type="ECO:0000256" key="4">
    <source>
        <dbReference type="ARBA" id="ARBA00022758"/>
    </source>
</evidence>
<dbReference type="InterPro" id="IPR038581">
    <property type="entry name" value="ODC_AZ_sf"/>
</dbReference>
<dbReference type="EMBL" id="JAKWFO010000008">
    <property type="protein sequence ID" value="KAI9633853.1"/>
    <property type="molecule type" value="Genomic_DNA"/>
</dbReference>
<proteinExistence type="inferred from homology"/>
<comment type="subunit">
    <text evidence="3">Interacts with ODC and thereby sterically blocks ODC homodimerization.</text>
</comment>
<comment type="caution">
    <text evidence="5">The sequence shown here is derived from an EMBL/GenBank/DDBJ whole genome shotgun (WGS) entry which is preliminary data.</text>
</comment>
<dbReference type="InterPro" id="IPR016181">
    <property type="entry name" value="Acyl_CoA_acyltransferase"/>
</dbReference>
<comment type="similarity">
    <text evidence="2">Belongs to the ODC antizyme family.</text>
</comment>
<dbReference type="GeneID" id="77729342"/>
<sequence>MYASQMTMFSRNIQPVGTLGSADAGPPLPFAQHHHDVENPFSPVLAIARVGGEGGPVYVYSEEQGSGSGATWAGGESQRASPTPYLFDSSLPALSRSFSPGSDTSVTATGSIAIGNNHLRSALLTPSSSISGDTYIAQSSSTTSSSTLYGSMPSWSNGSTIPKPSFTTTPVSITPRNQPAALTILLSSLFPHNHQAILAACHALEIVTPPSHTLHGFLIDTSSARTAFIHLPPPHSSSSRPEHLSANFSEVLRPHDPQRLPRPSALSSLADGLDIRESLTALLDLAADSLEASRMVLILDKRERGEEGVRELVHSLMYAGGQVIRPGGIEEGWVWDPARWAMVGMEV</sequence>
<evidence type="ECO:0000313" key="5">
    <source>
        <dbReference type="EMBL" id="KAI9633853.1"/>
    </source>
</evidence>
<accession>A0AA38LSW5</accession>
<comment type="function">
    <text evidence="1">Ornithine decarboxylase (ODC) antizyme protein that negatively regulates ODC activity and intracellular polyamine biosynthesis in response to increased intracellular polyamine levels. Binds to ODC monomers, inhibiting the assembly of the functional ODC homodimer, and targets the monomers for ubiquitin-independent proteolytic destruction by the 26S proteasome.</text>
</comment>
<evidence type="ECO:0000256" key="2">
    <source>
        <dbReference type="ARBA" id="ARBA00008796"/>
    </source>
</evidence>
<dbReference type="AlphaFoldDB" id="A0AA38LSW5"/>
<dbReference type="Pfam" id="PF02100">
    <property type="entry name" value="ODC_AZ"/>
    <property type="match status" value="1"/>
</dbReference>
<evidence type="ECO:0000256" key="3">
    <source>
        <dbReference type="ARBA" id="ARBA00011486"/>
    </source>
</evidence>
<reference evidence="5" key="1">
    <citation type="journal article" date="2022" name="G3 (Bethesda)">
        <title>High quality genome of the basidiomycete yeast Dioszegia hungarica PDD-24b-2 isolated from cloud water.</title>
        <authorList>
            <person name="Jarrige D."/>
            <person name="Haridas S."/>
            <person name="Bleykasten-Grosshans C."/>
            <person name="Joly M."/>
            <person name="Nadalig T."/>
            <person name="Sancelme M."/>
            <person name="Vuilleumier S."/>
            <person name="Grigoriev I.V."/>
            <person name="Amato P."/>
            <person name="Bringel F."/>
        </authorList>
    </citation>
    <scope>NUCLEOTIDE SEQUENCE</scope>
    <source>
        <strain evidence="5">PDD-24b-2</strain>
    </source>
</reference>
<dbReference type="SUPFAM" id="SSF55729">
    <property type="entry name" value="Acyl-CoA N-acyltransferases (Nat)"/>
    <property type="match status" value="1"/>
</dbReference>
<dbReference type="GO" id="GO:0075523">
    <property type="term" value="P:viral translational frameshifting"/>
    <property type="evidence" value="ECO:0007669"/>
    <property type="project" value="UniProtKB-KW"/>
</dbReference>
<protein>
    <submittedName>
        <fullName evidence="5">Ornithine decarboxylase antizyme-domain-containing protein</fullName>
    </submittedName>
</protein>